<keyword evidence="3" id="KW-1185">Reference proteome</keyword>
<protein>
    <recommendedName>
        <fullName evidence="4">Secreted protein</fullName>
    </recommendedName>
</protein>
<reference evidence="2 3" key="1">
    <citation type="submission" date="2019-04" db="EMBL/GenBank/DDBJ databases">
        <title>An improved genome assembly and genetic linkage map for asparagus bean, Vigna unguiculata ssp. sesquipedialis.</title>
        <authorList>
            <person name="Xia Q."/>
            <person name="Zhang R."/>
            <person name="Dong Y."/>
        </authorList>
    </citation>
    <scope>NUCLEOTIDE SEQUENCE [LARGE SCALE GENOMIC DNA]</scope>
    <source>
        <tissue evidence="2">Leaf</tissue>
    </source>
</reference>
<evidence type="ECO:0008006" key="4">
    <source>
        <dbReference type="Google" id="ProtNLM"/>
    </source>
</evidence>
<dbReference type="EMBL" id="CP039346">
    <property type="protein sequence ID" value="QCD83828.1"/>
    <property type="molecule type" value="Genomic_DNA"/>
</dbReference>
<gene>
    <name evidence="2" type="ORF">DEO72_LG2g4175</name>
</gene>
<evidence type="ECO:0000313" key="3">
    <source>
        <dbReference type="Proteomes" id="UP000501690"/>
    </source>
</evidence>
<proteinExistence type="predicted"/>
<sequence length="104" mass="11458">MPITLSLTVAIASLLVHHCHCPCHHVATTVALHYLRSTQPPFPLPSRLARCCHNVAAGAWLPVPPHFCCSCELFIASVLTCHLCRCPLQKRSCLATQRSTMFLV</sequence>
<name>A0A4D6L5Q0_VIGUN</name>
<organism evidence="2 3">
    <name type="scientific">Vigna unguiculata</name>
    <name type="common">Cowpea</name>
    <dbReference type="NCBI Taxonomy" id="3917"/>
    <lineage>
        <taxon>Eukaryota</taxon>
        <taxon>Viridiplantae</taxon>
        <taxon>Streptophyta</taxon>
        <taxon>Embryophyta</taxon>
        <taxon>Tracheophyta</taxon>
        <taxon>Spermatophyta</taxon>
        <taxon>Magnoliopsida</taxon>
        <taxon>eudicotyledons</taxon>
        <taxon>Gunneridae</taxon>
        <taxon>Pentapetalae</taxon>
        <taxon>rosids</taxon>
        <taxon>fabids</taxon>
        <taxon>Fabales</taxon>
        <taxon>Fabaceae</taxon>
        <taxon>Papilionoideae</taxon>
        <taxon>50 kb inversion clade</taxon>
        <taxon>NPAAA clade</taxon>
        <taxon>indigoferoid/millettioid clade</taxon>
        <taxon>Phaseoleae</taxon>
        <taxon>Vigna</taxon>
    </lineage>
</organism>
<feature type="signal peptide" evidence="1">
    <location>
        <begin position="1"/>
        <end position="21"/>
    </location>
</feature>
<evidence type="ECO:0000256" key="1">
    <source>
        <dbReference type="SAM" id="SignalP"/>
    </source>
</evidence>
<feature type="chain" id="PRO_5020039880" description="Secreted protein" evidence="1">
    <location>
        <begin position="22"/>
        <end position="104"/>
    </location>
</feature>
<evidence type="ECO:0000313" key="2">
    <source>
        <dbReference type="EMBL" id="QCD83828.1"/>
    </source>
</evidence>
<dbReference type="AlphaFoldDB" id="A0A4D6L5Q0"/>
<accession>A0A4D6L5Q0</accession>
<dbReference type="Proteomes" id="UP000501690">
    <property type="component" value="Linkage Group LG2"/>
</dbReference>
<keyword evidence="1" id="KW-0732">Signal</keyword>